<dbReference type="InterPro" id="IPR002110">
    <property type="entry name" value="Ankyrin_rpt"/>
</dbReference>
<dbReference type="GO" id="GO:0098703">
    <property type="term" value="P:calcium ion import across plasma membrane"/>
    <property type="evidence" value="ECO:0007669"/>
    <property type="project" value="TreeGrafter"/>
</dbReference>
<dbReference type="GO" id="GO:0005886">
    <property type="term" value="C:plasma membrane"/>
    <property type="evidence" value="ECO:0007669"/>
    <property type="project" value="UniProtKB-SubCell"/>
</dbReference>
<dbReference type="SMART" id="SM00248">
    <property type="entry name" value="ANK"/>
    <property type="match status" value="4"/>
</dbReference>
<feature type="transmembrane region" description="Helical" evidence="11">
    <location>
        <begin position="501"/>
        <end position="526"/>
    </location>
</feature>
<dbReference type="Gene3D" id="1.25.40.20">
    <property type="entry name" value="Ankyrin repeat-containing domain"/>
    <property type="match status" value="1"/>
</dbReference>
<evidence type="ECO:0000256" key="9">
    <source>
        <dbReference type="ARBA" id="ARBA00023303"/>
    </source>
</evidence>
<dbReference type="Proteomes" id="UP000242188">
    <property type="component" value="Unassembled WGS sequence"/>
</dbReference>
<feature type="transmembrane region" description="Helical" evidence="11">
    <location>
        <begin position="475"/>
        <end position="495"/>
    </location>
</feature>
<keyword evidence="11" id="KW-0812">Transmembrane</keyword>
<evidence type="ECO:0000256" key="2">
    <source>
        <dbReference type="ARBA" id="ARBA00022448"/>
    </source>
</evidence>
<evidence type="ECO:0000256" key="5">
    <source>
        <dbReference type="ARBA" id="ARBA00022673"/>
    </source>
</evidence>
<name>A0A210R0Y3_MIZYE</name>
<dbReference type="GO" id="GO:0005262">
    <property type="term" value="F:calcium channel activity"/>
    <property type="evidence" value="ECO:0007669"/>
    <property type="project" value="UniProtKB-KW"/>
</dbReference>
<dbReference type="EMBL" id="NEDP02000942">
    <property type="protein sequence ID" value="OWF54696.1"/>
    <property type="molecule type" value="Genomic_DNA"/>
</dbReference>
<keyword evidence="7" id="KW-0106">Calcium</keyword>
<keyword evidence="13" id="KW-1185">Reference proteome</keyword>
<feature type="region of interest" description="Disordered" evidence="10">
    <location>
        <begin position="295"/>
        <end position="333"/>
    </location>
</feature>
<evidence type="ECO:0000256" key="1">
    <source>
        <dbReference type="ARBA" id="ARBA00004651"/>
    </source>
</evidence>
<evidence type="ECO:0000256" key="6">
    <source>
        <dbReference type="ARBA" id="ARBA00022737"/>
    </source>
</evidence>
<dbReference type="OrthoDB" id="6251179at2759"/>
<keyword evidence="6" id="KW-0677">Repeat</keyword>
<evidence type="ECO:0000256" key="3">
    <source>
        <dbReference type="ARBA" id="ARBA00022475"/>
    </source>
</evidence>
<keyword evidence="11" id="KW-1133">Transmembrane helix</keyword>
<keyword evidence="9" id="KW-0407">Ion channel</keyword>
<protein>
    <submittedName>
        <fullName evidence="12">Transient receptor potential cation channel subfamily V member 3</fullName>
    </submittedName>
</protein>
<keyword evidence="5" id="KW-0107">Calcium channel</keyword>
<dbReference type="SUPFAM" id="SSF48403">
    <property type="entry name" value="Ankyrin repeat"/>
    <property type="match status" value="1"/>
</dbReference>
<keyword evidence="2" id="KW-0813">Transport</keyword>
<feature type="compositionally biased region" description="Basic and acidic residues" evidence="10">
    <location>
        <begin position="295"/>
        <end position="309"/>
    </location>
</feature>
<proteinExistence type="predicted"/>
<evidence type="ECO:0000313" key="13">
    <source>
        <dbReference type="Proteomes" id="UP000242188"/>
    </source>
</evidence>
<accession>A0A210R0Y3</accession>
<sequence length="753" mass="87005">MPPSEMKLLQDAIHGKNVGDALSVLKHYTDKKNVKSDVRNYRCRYDENGENITTDDTILHLAAAFLDERHYAIIDEIVKLAPDLLASGKLSKTHSGQTPLHILIVRKQNDTLRRIKDLLLSGELEMGGTVRNNISNPKVEGEWFRKTIMEGELPHIVAALTLDIDTAEIVLEMTRTDIKAQNSEGNTVYHCLVEHAARYPEEIQGVTAMWNFLTSYDQQTGSGEDRIQAAIGSKYALRLPNKDLMRPLQLAALHGVATLFNLILNSERILNAKDRLFDSYLYDISVIDTVAHFKSQREKKEKKHNEQRVTRNQVIPSDNTPSNNVEERNNEQVGTAVKTEKIQCSRSVLEMMCNRRFAKNKNSVFEIIRQPPMKMLIDVKWKHCWRHFYIWAICHIVIMAFYSAYAIERAVVAFPSNSTHPETTDVKKDFVSWMSYLLLPLVGAPYLLLTVLLVIARCKRPTPREYITHDIEYIVLLFLFSFGLLVDSICHYSYLENCDCFLVISLLSGWWFTIFFFRAFEALSFYVAMILKVIFGDLLRFGLFILLALVSFSTAFQVLVQGSCVPTAYGDETYKAFFQTALINFLLMFGLEDIEFLREAREPAMAYIVYLVYVIMTYLVLLNSLIAMISETCASVRENGEVFFHTQRLYVILFLEEITYPFWLLGDKWIPCVSFEERPVTRNEILIYRSYFLKMTSNTLENESYNDVPSKCFEQVQQKPENFTIKIQQPFLEESFGNDNKPTFRLMWNDEKK</sequence>
<gene>
    <name evidence="12" type="ORF">KP79_PYT04418</name>
</gene>
<comment type="subcellular location">
    <subcellularLocation>
        <location evidence="1">Cell membrane</location>
        <topology evidence="1">Multi-pass membrane protein</topology>
    </subcellularLocation>
</comment>
<dbReference type="PANTHER" id="PTHR10582:SF2">
    <property type="entry name" value="INACTIVE"/>
    <property type="match status" value="1"/>
</dbReference>
<feature type="compositionally biased region" description="Polar residues" evidence="10">
    <location>
        <begin position="310"/>
        <end position="324"/>
    </location>
</feature>
<dbReference type="InterPro" id="IPR024862">
    <property type="entry name" value="TRPV"/>
</dbReference>
<reference evidence="12 13" key="1">
    <citation type="journal article" date="2017" name="Nat. Ecol. Evol.">
        <title>Scallop genome provides insights into evolution of bilaterian karyotype and development.</title>
        <authorList>
            <person name="Wang S."/>
            <person name="Zhang J."/>
            <person name="Jiao W."/>
            <person name="Li J."/>
            <person name="Xun X."/>
            <person name="Sun Y."/>
            <person name="Guo X."/>
            <person name="Huan P."/>
            <person name="Dong B."/>
            <person name="Zhang L."/>
            <person name="Hu X."/>
            <person name="Sun X."/>
            <person name="Wang J."/>
            <person name="Zhao C."/>
            <person name="Wang Y."/>
            <person name="Wang D."/>
            <person name="Huang X."/>
            <person name="Wang R."/>
            <person name="Lv J."/>
            <person name="Li Y."/>
            <person name="Zhang Z."/>
            <person name="Liu B."/>
            <person name="Lu W."/>
            <person name="Hui Y."/>
            <person name="Liang J."/>
            <person name="Zhou Z."/>
            <person name="Hou R."/>
            <person name="Li X."/>
            <person name="Liu Y."/>
            <person name="Li H."/>
            <person name="Ning X."/>
            <person name="Lin Y."/>
            <person name="Zhao L."/>
            <person name="Xing Q."/>
            <person name="Dou J."/>
            <person name="Li Y."/>
            <person name="Mao J."/>
            <person name="Guo H."/>
            <person name="Dou H."/>
            <person name="Li T."/>
            <person name="Mu C."/>
            <person name="Jiang W."/>
            <person name="Fu Q."/>
            <person name="Fu X."/>
            <person name="Miao Y."/>
            <person name="Liu J."/>
            <person name="Yu Q."/>
            <person name="Li R."/>
            <person name="Liao H."/>
            <person name="Li X."/>
            <person name="Kong Y."/>
            <person name="Jiang Z."/>
            <person name="Chourrout D."/>
            <person name="Li R."/>
            <person name="Bao Z."/>
        </authorList>
    </citation>
    <scope>NUCLEOTIDE SEQUENCE [LARGE SCALE GENOMIC DNA]</scope>
    <source>
        <strain evidence="12 13">PY_sf001</strain>
    </source>
</reference>
<organism evidence="12 13">
    <name type="scientific">Mizuhopecten yessoensis</name>
    <name type="common">Japanese scallop</name>
    <name type="synonym">Patinopecten yessoensis</name>
    <dbReference type="NCBI Taxonomy" id="6573"/>
    <lineage>
        <taxon>Eukaryota</taxon>
        <taxon>Metazoa</taxon>
        <taxon>Spiralia</taxon>
        <taxon>Lophotrochozoa</taxon>
        <taxon>Mollusca</taxon>
        <taxon>Bivalvia</taxon>
        <taxon>Autobranchia</taxon>
        <taxon>Pteriomorphia</taxon>
        <taxon>Pectinida</taxon>
        <taxon>Pectinoidea</taxon>
        <taxon>Pectinidae</taxon>
        <taxon>Mizuhopecten</taxon>
    </lineage>
</organism>
<keyword evidence="11" id="KW-0472">Membrane</keyword>
<feature type="transmembrane region" description="Helical" evidence="11">
    <location>
        <begin position="538"/>
        <end position="556"/>
    </location>
</feature>
<keyword evidence="8" id="KW-0406">Ion transport</keyword>
<comment type="caution">
    <text evidence="12">The sequence shown here is derived from an EMBL/GenBank/DDBJ whole genome shotgun (WGS) entry which is preliminary data.</text>
</comment>
<evidence type="ECO:0000256" key="7">
    <source>
        <dbReference type="ARBA" id="ARBA00022837"/>
    </source>
</evidence>
<evidence type="ECO:0000256" key="4">
    <source>
        <dbReference type="ARBA" id="ARBA00022568"/>
    </source>
</evidence>
<feature type="transmembrane region" description="Helical" evidence="11">
    <location>
        <begin position="606"/>
        <end position="629"/>
    </location>
</feature>
<evidence type="ECO:0000256" key="8">
    <source>
        <dbReference type="ARBA" id="ARBA00023065"/>
    </source>
</evidence>
<keyword evidence="4" id="KW-0109">Calcium transport</keyword>
<dbReference type="AlphaFoldDB" id="A0A210R0Y3"/>
<feature type="transmembrane region" description="Helical" evidence="11">
    <location>
        <begin position="388"/>
        <end position="407"/>
    </location>
</feature>
<feature type="transmembrane region" description="Helical" evidence="11">
    <location>
        <begin position="433"/>
        <end position="455"/>
    </location>
</feature>
<dbReference type="InterPro" id="IPR036770">
    <property type="entry name" value="Ankyrin_rpt-contain_sf"/>
</dbReference>
<keyword evidence="12" id="KW-0675">Receptor</keyword>
<evidence type="ECO:0000256" key="10">
    <source>
        <dbReference type="SAM" id="MobiDB-lite"/>
    </source>
</evidence>
<keyword evidence="3" id="KW-1003">Cell membrane</keyword>
<dbReference type="PANTHER" id="PTHR10582">
    <property type="entry name" value="TRANSIENT RECEPTOR POTENTIAL ION CHANNEL PROTEIN"/>
    <property type="match status" value="1"/>
</dbReference>
<evidence type="ECO:0000256" key="11">
    <source>
        <dbReference type="SAM" id="Phobius"/>
    </source>
</evidence>
<evidence type="ECO:0000313" key="12">
    <source>
        <dbReference type="EMBL" id="OWF54696.1"/>
    </source>
</evidence>